<dbReference type="Proteomes" id="UP000266723">
    <property type="component" value="Unassembled WGS sequence"/>
</dbReference>
<dbReference type="SUPFAM" id="SSF81383">
    <property type="entry name" value="F-box domain"/>
    <property type="match status" value="1"/>
</dbReference>
<dbReference type="InterPro" id="IPR036047">
    <property type="entry name" value="F-box-like_dom_sf"/>
</dbReference>
<dbReference type="PANTHER" id="PTHR31960">
    <property type="entry name" value="F-BOX PROTEIN PP2-A15"/>
    <property type="match status" value="1"/>
</dbReference>
<keyword evidence="2" id="KW-1185">Reference proteome</keyword>
<evidence type="ECO:0008006" key="3">
    <source>
        <dbReference type="Google" id="ProtNLM"/>
    </source>
</evidence>
<protein>
    <recommendedName>
        <fullName evidence="3">F-box domain-containing protein</fullName>
    </recommendedName>
</protein>
<name>A0ABQ7BXM3_BRACR</name>
<dbReference type="EMBL" id="QGKV02000832">
    <property type="protein sequence ID" value="KAF3544196.1"/>
    <property type="molecule type" value="Genomic_DNA"/>
</dbReference>
<dbReference type="CDD" id="cd22162">
    <property type="entry name" value="F-box_AtSKIP3-like"/>
    <property type="match status" value="1"/>
</dbReference>
<evidence type="ECO:0000313" key="2">
    <source>
        <dbReference type="Proteomes" id="UP000266723"/>
    </source>
</evidence>
<organism evidence="1 2">
    <name type="scientific">Brassica cretica</name>
    <name type="common">Mustard</name>
    <dbReference type="NCBI Taxonomy" id="69181"/>
    <lineage>
        <taxon>Eukaryota</taxon>
        <taxon>Viridiplantae</taxon>
        <taxon>Streptophyta</taxon>
        <taxon>Embryophyta</taxon>
        <taxon>Tracheophyta</taxon>
        <taxon>Spermatophyta</taxon>
        <taxon>Magnoliopsida</taxon>
        <taxon>eudicotyledons</taxon>
        <taxon>Gunneridae</taxon>
        <taxon>Pentapetalae</taxon>
        <taxon>rosids</taxon>
        <taxon>malvids</taxon>
        <taxon>Brassicales</taxon>
        <taxon>Brassicaceae</taxon>
        <taxon>Brassiceae</taxon>
        <taxon>Brassica</taxon>
    </lineage>
</organism>
<comment type="caution">
    <text evidence="1">The sequence shown here is derived from an EMBL/GenBank/DDBJ whole genome shotgun (WGS) entry which is preliminary data.</text>
</comment>
<reference evidence="1 2" key="1">
    <citation type="journal article" date="2020" name="BMC Genomics">
        <title>Intraspecific diversification of the crop wild relative Brassica cretica Lam. using demographic model selection.</title>
        <authorList>
            <person name="Kioukis A."/>
            <person name="Michalopoulou V.A."/>
            <person name="Briers L."/>
            <person name="Pirintsos S."/>
            <person name="Studholme D.J."/>
            <person name="Pavlidis P."/>
            <person name="Sarris P.F."/>
        </authorList>
    </citation>
    <scope>NUCLEOTIDE SEQUENCE [LARGE SCALE GENOMIC DNA]</scope>
    <source>
        <strain evidence="2">cv. PFS-1207/04</strain>
    </source>
</reference>
<proteinExistence type="predicted"/>
<accession>A0ABQ7BXM3</accession>
<dbReference type="PANTHER" id="PTHR31960:SF18">
    <property type="entry name" value="F-BOX PROTEIN PP2-A14"/>
    <property type="match status" value="1"/>
</dbReference>
<gene>
    <name evidence="1" type="ORF">DY000_02001489</name>
</gene>
<sequence>MGAASSLAGSEAYAGKLCGLEDVPENCITAMFMCMEPPEICILARVNKSFHRASRSDTVWEHKLPLNYKFLVRRILEDQQVGEKDKVISRTKEIYARLCRPNFFDAGTKVFFS</sequence>
<evidence type="ECO:0000313" key="1">
    <source>
        <dbReference type="EMBL" id="KAF3544196.1"/>
    </source>
</evidence>